<dbReference type="EMBL" id="PKMF04000404">
    <property type="protein sequence ID" value="KAK7833539.1"/>
    <property type="molecule type" value="Genomic_DNA"/>
</dbReference>
<reference evidence="1 2" key="1">
    <citation type="journal article" date="2018" name="Sci. Data">
        <title>The draft genome sequence of cork oak.</title>
        <authorList>
            <person name="Ramos A.M."/>
            <person name="Usie A."/>
            <person name="Barbosa P."/>
            <person name="Barros P.M."/>
            <person name="Capote T."/>
            <person name="Chaves I."/>
            <person name="Simoes F."/>
            <person name="Abreu I."/>
            <person name="Carrasquinho I."/>
            <person name="Faro C."/>
            <person name="Guimaraes J.B."/>
            <person name="Mendonca D."/>
            <person name="Nobrega F."/>
            <person name="Rodrigues L."/>
            <person name="Saibo N.J.M."/>
            <person name="Varela M.C."/>
            <person name="Egas C."/>
            <person name="Matos J."/>
            <person name="Miguel C.M."/>
            <person name="Oliveira M.M."/>
            <person name="Ricardo C.P."/>
            <person name="Goncalves S."/>
        </authorList>
    </citation>
    <scope>NUCLEOTIDE SEQUENCE [LARGE SCALE GENOMIC DNA]</scope>
    <source>
        <strain evidence="2">cv. HL8</strain>
    </source>
</reference>
<keyword evidence="2" id="KW-1185">Reference proteome</keyword>
<dbReference type="AlphaFoldDB" id="A0AAW0K2Q0"/>
<dbReference type="Proteomes" id="UP000237347">
    <property type="component" value="Unassembled WGS sequence"/>
</dbReference>
<evidence type="ECO:0000313" key="2">
    <source>
        <dbReference type="Proteomes" id="UP000237347"/>
    </source>
</evidence>
<gene>
    <name evidence="1" type="ORF">CFP56_025530</name>
</gene>
<protein>
    <submittedName>
        <fullName evidence="1">Uncharacterized protein</fullName>
    </submittedName>
</protein>
<proteinExistence type="predicted"/>
<dbReference type="PANTHER" id="PTHR46929">
    <property type="entry name" value="EXPRESSED PROTEIN"/>
    <property type="match status" value="1"/>
</dbReference>
<accession>A0AAW0K2Q0</accession>
<evidence type="ECO:0000313" key="1">
    <source>
        <dbReference type="EMBL" id="KAK7833539.1"/>
    </source>
</evidence>
<sequence>MVVASHHVWDAYIKAHPEAQFYRNKALMNFNDLCLIYAHTTGDGRYSLSSHDIDFDDDIQGVNTSAHPDAHSYHRKTLLSYGDLN</sequence>
<dbReference type="PANTHER" id="PTHR46929:SF8">
    <property type="entry name" value="MYB_SANT-LIKE DOMAIN-CONTAINING PROTEIN"/>
    <property type="match status" value="1"/>
</dbReference>
<name>A0AAW0K2Q0_QUESU</name>
<comment type="caution">
    <text evidence="1">The sequence shown here is derived from an EMBL/GenBank/DDBJ whole genome shotgun (WGS) entry which is preliminary data.</text>
</comment>
<organism evidence="1 2">
    <name type="scientific">Quercus suber</name>
    <name type="common">Cork oak</name>
    <dbReference type="NCBI Taxonomy" id="58331"/>
    <lineage>
        <taxon>Eukaryota</taxon>
        <taxon>Viridiplantae</taxon>
        <taxon>Streptophyta</taxon>
        <taxon>Embryophyta</taxon>
        <taxon>Tracheophyta</taxon>
        <taxon>Spermatophyta</taxon>
        <taxon>Magnoliopsida</taxon>
        <taxon>eudicotyledons</taxon>
        <taxon>Gunneridae</taxon>
        <taxon>Pentapetalae</taxon>
        <taxon>rosids</taxon>
        <taxon>fabids</taxon>
        <taxon>Fagales</taxon>
        <taxon>Fagaceae</taxon>
        <taxon>Quercus</taxon>
    </lineage>
</organism>